<dbReference type="SUPFAM" id="SSF49899">
    <property type="entry name" value="Concanavalin A-like lectins/glucanases"/>
    <property type="match status" value="1"/>
</dbReference>
<evidence type="ECO:0000256" key="8">
    <source>
        <dbReference type="ARBA" id="ARBA00023316"/>
    </source>
</evidence>
<dbReference type="Proteomes" id="UP000308549">
    <property type="component" value="Unassembled WGS sequence"/>
</dbReference>
<keyword evidence="3 10" id="KW-0812">Transmembrane</keyword>
<comment type="subcellular location">
    <subcellularLocation>
        <location evidence="1">Membrane</location>
        <topology evidence="1">Single-pass type II membrane protein</topology>
    </subcellularLocation>
</comment>
<accession>A0A4U0U5I6</accession>
<keyword evidence="5 10" id="KW-1133">Transmembrane helix</keyword>
<dbReference type="GO" id="GO:0005789">
    <property type="term" value="C:endoplasmic reticulum membrane"/>
    <property type="evidence" value="ECO:0007669"/>
    <property type="project" value="TreeGrafter"/>
</dbReference>
<evidence type="ECO:0000313" key="13">
    <source>
        <dbReference type="Proteomes" id="UP000308549"/>
    </source>
</evidence>
<feature type="compositionally biased region" description="Low complexity" evidence="9">
    <location>
        <begin position="106"/>
        <end position="122"/>
    </location>
</feature>
<dbReference type="OrthoDB" id="412647at2759"/>
<reference evidence="12 13" key="1">
    <citation type="submission" date="2017-03" db="EMBL/GenBank/DDBJ databases">
        <title>Genomes of endolithic fungi from Antarctica.</title>
        <authorList>
            <person name="Coleine C."/>
            <person name="Masonjones S."/>
            <person name="Stajich J.E."/>
        </authorList>
    </citation>
    <scope>NUCLEOTIDE SEQUENCE [LARGE SCALE GENOMIC DNA]</scope>
    <source>
        <strain evidence="12 13">CCFEE 6315</strain>
    </source>
</reference>
<evidence type="ECO:0000313" key="12">
    <source>
        <dbReference type="EMBL" id="TKA30187.1"/>
    </source>
</evidence>
<protein>
    <recommendedName>
        <fullName evidence="11">GH16 domain-containing protein</fullName>
    </recommendedName>
</protein>
<feature type="compositionally biased region" description="Polar residues" evidence="9">
    <location>
        <begin position="123"/>
        <end position="148"/>
    </location>
</feature>
<evidence type="ECO:0000256" key="3">
    <source>
        <dbReference type="ARBA" id="ARBA00022692"/>
    </source>
</evidence>
<dbReference type="InterPro" id="IPR000757">
    <property type="entry name" value="Beta-glucanase-like"/>
</dbReference>
<evidence type="ECO:0000256" key="5">
    <source>
        <dbReference type="ARBA" id="ARBA00022989"/>
    </source>
</evidence>
<dbReference type="AlphaFoldDB" id="A0A4U0U5I6"/>
<evidence type="ECO:0000256" key="2">
    <source>
        <dbReference type="ARBA" id="ARBA00010962"/>
    </source>
</evidence>
<comment type="similarity">
    <text evidence="2">Belongs to the SKN1/KRE6 family.</text>
</comment>
<organism evidence="12 13">
    <name type="scientific">Salinomyces thailandicus</name>
    <dbReference type="NCBI Taxonomy" id="706561"/>
    <lineage>
        <taxon>Eukaryota</taxon>
        <taxon>Fungi</taxon>
        <taxon>Dikarya</taxon>
        <taxon>Ascomycota</taxon>
        <taxon>Pezizomycotina</taxon>
        <taxon>Dothideomycetes</taxon>
        <taxon>Dothideomycetidae</taxon>
        <taxon>Mycosphaerellales</taxon>
        <taxon>Teratosphaeriaceae</taxon>
        <taxon>Salinomyces</taxon>
    </lineage>
</organism>
<dbReference type="PANTHER" id="PTHR31361:SF14">
    <property type="entry name" value="GH16 DOMAIN-CONTAINING PROTEIN"/>
    <property type="match status" value="1"/>
</dbReference>
<keyword evidence="4" id="KW-0735">Signal-anchor</keyword>
<feature type="compositionally biased region" description="Low complexity" evidence="9">
    <location>
        <begin position="268"/>
        <end position="282"/>
    </location>
</feature>
<dbReference type="InterPro" id="IPR013320">
    <property type="entry name" value="ConA-like_dom_sf"/>
</dbReference>
<evidence type="ECO:0000256" key="9">
    <source>
        <dbReference type="SAM" id="MobiDB-lite"/>
    </source>
</evidence>
<evidence type="ECO:0000256" key="6">
    <source>
        <dbReference type="ARBA" id="ARBA00023136"/>
    </source>
</evidence>
<keyword evidence="8" id="KW-0961">Cell wall biogenesis/degradation</keyword>
<dbReference type="InterPro" id="IPR005629">
    <property type="entry name" value="Skn1/Kre6/Sbg1"/>
</dbReference>
<proteinExistence type="inferred from homology"/>
<dbReference type="GO" id="GO:0005886">
    <property type="term" value="C:plasma membrane"/>
    <property type="evidence" value="ECO:0007669"/>
    <property type="project" value="TreeGrafter"/>
</dbReference>
<evidence type="ECO:0000259" key="11">
    <source>
        <dbReference type="PROSITE" id="PS51762"/>
    </source>
</evidence>
<dbReference type="GO" id="GO:0006078">
    <property type="term" value="P:(1-&gt;6)-beta-D-glucan biosynthetic process"/>
    <property type="evidence" value="ECO:0007669"/>
    <property type="project" value="TreeGrafter"/>
</dbReference>
<keyword evidence="13" id="KW-1185">Reference proteome</keyword>
<name>A0A4U0U5I6_9PEZI</name>
<dbReference type="GO" id="GO:0031505">
    <property type="term" value="P:fungal-type cell wall organization"/>
    <property type="evidence" value="ECO:0007669"/>
    <property type="project" value="TreeGrafter"/>
</dbReference>
<comment type="caution">
    <text evidence="12">The sequence shown here is derived from an EMBL/GenBank/DDBJ whole genome shotgun (WGS) entry which is preliminary data.</text>
</comment>
<dbReference type="PROSITE" id="PS51762">
    <property type="entry name" value="GH16_2"/>
    <property type="match status" value="1"/>
</dbReference>
<feature type="compositionally biased region" description="Polar residues" evidence="9">
    <location>
        <begin position="158"/>
        <end position="172"/>
    </location>
</feature>
<dbReference type="PANTHER" id="PTHR31361">
    <property type="entry name" value="BETA-GLUCAN SYNTHESIS-ASSOCIATED PROTEIN KRE6-RELATED"/>
    <property type="match status" value="1"/>
</dbReference>
<dbReference type="EMBL" id="NAJL01000012">
    <property type="protein sequence ID" value="TKA30187.1"/>
    <property type="molecule type" value="Genomic_DNA"/>
</dbReference>
<dbReference type="Pfam" id="PF03935">
    <property type="entry name" value="SKN1_KRE6_Sbg1"/>
    <property type="match status" value="1"/>
</dbReference>
<feature type="compositionally biased region" description="Polar residues" evidence="9">
    <location>
        <begin position="242"/>
        <end position="256"/>
    </location>
</feature>
<sequence>MQAGRASANIAAQMSAQSLREAARPGSQANSRANSREPSRVGTPNLLRKKSKPQPEVNIIPEDSPRRDTEALLSPIRPTTAATVDTLEPTPSTTSSHDFAERNSSEEGASSLSGSASESKASTTAPLTGQLSTSSSRNPLQHQTSRSYFASRPGMSLHNDSTLSLTRQTTPRSVRDLGSDYTRYYNPFASRNSSSTDLAGTPLPRYNSSSHLIGGITPGVSSVDLNRRLSNPFGDRRRYSNPFASQHTTAPGTRTGSPDREKGGMGMSATSLAASSSSHSSSVPGTPLWLREADPEKIGFFPFMDDRLGAPTYDFPLFSDQREDDDDMHMPQWDDDIRLKPKFKDHFTRENVVSTIGLSGMIIGLLCVFVVLPVVSYTTKGFLDYSYETPLDQMYKDARYKPEAWAQVNNETYSLMKNVRTGLIDPDTPSSAKTKKGVKGDEYTLVFSDEFNDNNRTFYEGDDPYFYGFDGWYGATIDLEWYDPDAIKTADGTLQLELSKVADPTQNHNQEYRSGMINSWNQLCFKGGIFEVSVSLPGPAGVHSWWPGAWTMGNLGKPGYLATTDGMWPYTYNDCDVGITPNQSAPDGLSYLPGQRLPSCVCEGEEHPSPGTGRGAPEIDIIEVSADWGGLGLGVATQSFQVAPFDIWWYPNYEYMQTPQYELSMVNTYTGGAFQQAVSSTSMLSNDWYDGKMFQKYSFEYVPGKGEDAYISWVIGDVEMMRFDARAIGPNGNIGQRLISEEPMSIIMNLGFSENWVAIDWENLYFPTTMYFDYVRWYQKEGQEMVTCDPPGYETTKYIAEHPVAYNNPNVTQWEQAGYSWPKNTLMNGCSAASS</sequence>
<evidence type="ECO:0000256" key="10">
    <source>
        <dbReference type="SAM" id="Phobius"/>
    </source>
</evidence>
<gene>
    <name evidence="12" type="ORF">B0A50_02906</name>
</gene>
<feature type="region of interest" description="Disordered" evidence="9">
    <location>
        <begin position="231"/>
        <end position="287"/>
    </location>
</feature>
<dbReference type="Gene3D" id="2.60.120.200">
    <property type="match status" value="1"/>
</dbReference>
<feature type="region of interest" description="Disordered" evidence="9">
    <location>
        <begin position="1"/>
        <end position="178"/>
    </location>
</feature>
<feature type="transmembrane region" description="Helical" evidence="10">
    <location>
        <begin position="352"/>
        <end position="375"/>
    </location>
</feature>
<dbReference type="GO" id="GO:0015926">
    <property type="term" value="F:glucosidase activity"/>
    <property type="evidence" value="ECO:0007669"/>
    <property type="project" value="TreeGrafter"/>
</dbReference>
<evidence type="ECO:0000256" key="7">
    <source>
        <dbReference type="ARBA" id="ARBA00023180"/>
    </source>
</evidence>
<evidence type="ECO:0000256" key="4">
    <source>
        <dbReference type="ARBA" id="ARBA00022968"/>
    </source>
</evidence>
<evidence type="ECO:0000256" key="1">
    <source>
        <dbReference type="ARBA" id="ARBA00004606"/>
    </source>
</evidence>
<keyword evidence="7" id="KW-0325">Glycoprotein</keyword>
<keyword evidence="6 10" id="KW-0472">Membrane</keyword>
<feature type="domain" description="GH16" evidence="11">
    <location>
        <begin position="403"/>
        <end position="783"/>
    </location>
</feature>